<name>A0ABS9J6H8_9FLAO</name>
<dbReference type="Gene3D" id="1.10.1740.10">
    <property type="match status" value="1"/>
</dbReference>
<evidence type="ECO:0000256" key="3">
    <source>
        <dbReference type="ARBA" id="ARBA00023082"/>
    </source>
</evidence>
<dbReference type="RefSeq" id="WP_236960001.1">
    <property type="nucleotide sequence ID" value="NZ_JAETXX010000011.1"/>
</dbReference>
<dbReference type="Pfam" id="PF04542">
    <property type="entry name" value="Sigma70_r2"/>
    <property type="match status" value="1"/>
</dbReference>
<comment type="caution">
    <text evidence="7">The sequence shown here is derived from an EMBL/GenBank/DDBJ whole genome shotgun (WGS) entry which is preliminary data.</text>
</comment>
<evidence type="ECO:0000259" key="5">
    <source>
        <dbReference type="Pfam" id="PF04542"/>
    </source>
</evidence>
<evidence type="ECO:0000256" key="2">
    <source>
        <dbReference type="ARBA" id="ARBA00023015"/>
    </source>
</evidence>
<sequence length="191" mass="22601">MKIIQLNSNEQKLIEKARKGSRDAQHKIYLQFSPKMLSVCRYYIKDIHYAEDVMITAFYKVFKKIETFKSEGSFEGWIRKIMVRECLSFIRSKKEIIFLENENDYPKEDFVLDKYHELLEVEEIQVLIDALPDGYKSVFLLFAVEGYSHKEIALQLNIAESTSKSQLFKARRVLQENIKEFKNSNYESQSS</sequence>
<dbReference type="CDD" id="cd06171">
    <property type="entry name" value="Sigma70_r4"/>
    <property type="match status" value="1"/>
</dbReference>
<dbReference type="NCBIfam" id="TIGR02937">
    <property type="entry name" value="sigma70-ECF"/>
    <property type="match status" value="1"/>
</dbReference>
<dbReference type="InterPro" id="IPR013324">
    <property type="entry name" value="RNA_pol_sigma_r3/r4-like"/>
</dbReference>
<dbReference type="PANTHER" id="PTHR43133">
    <property type="entry name" value="RNA POLYMERASE ECF-TYPE SIGMA FACTO"/>
    <property type="match status" value="1"/>
</dbReference>
<accession>A0ABS9J6H8</accession>
<proteinExistence type="inferred from homology"/>
<dbReference type="InterPro" id="IPR013249">
    <property type="entry name" value="RNA_pol_sigma70_r4_t2"/>
</dbReference>
<dbReference type="SUPFAM" id="SSF88946">
    <property type="entry name" value="Sigma2 domain of RNA polymerase sigma factors"/>
    <property type="match status" value="1"/>
</dbReference>
<dbReference type="InterPro" id="IPR036388">
    <property type="entry name" value="WH-like_DNA-bd_sf"/>
</dbReference>
<dbReference type="InterPro" id="IPR039425">
    <property type="entry name" value="RNA_pol_sigma-70-like"/>
</dbReference>
<dbReference type="Pfam" id="PF08281">
    <property type="entry name" value="Sigma70_r4_2"/>
    <property type="match status" value="1"/>
</dbReference>
<comment type="similarity">
    <text evidence="1">Belongs to the sigma-70 factor family. ECF subfamily.</text>
</comment>
<evidence type="ECO:0000259" key="6">
    <source>
        <dbReference type="Pfam" id="PF08281"/>
    </source>
</evidence>
<organism evidence="7 8">
    <name type="scientific">Joostella atrarenae</name>
    <dbReference type="NCBI Taxonomy" id="679257"/>
    <lineage>
        <taxon>Bacteria</taxon>
        <taxon>Pseudomonadati</taxon>
        <taxon>Bacteroidota</taxon>
        <taxon>Flavobacteriia</taxon>
        <taxon>Flavobacteriales</taxon>
        <taxon>Flavobacteriaceae</taxon>
        <taxon>Joostella</taxon>
    </lineage>
</organism>
<gene>
    <name evidence="7" type="ORF">JM658_14460</name>
</gene>
<reference evidence="7 8" key="1">
    <citation type="submission" date="2021-01" db="EMBL/GenBank/DDBJ databases">
        <title>Genome sequencing of Joostella atrarenae M1-2 (= KCTC 23194).</title>
        <authorList>
            <person name="Zakaria M.R."/>
            <person name="Lam M.Q."/>
            <person name="Chong C.S."/>
        </authorList>
    </citation>
    <scope>NUCLEOTIDE SEQUENCE [LARGE SCALE GENOMIC DNA]</scope>
    <source>
        <strain evidence="7 8">M1-2</strain>
    </source>
</reference>
<keyword evidence="4" id="KW-0804">Transcription</keyword>
<protein>
    <submittedName>
        <fullName evidence="7">RNA polymerase sigma factor</fullName>
    </submittedName>
</protein>
<dbReference type="InterPro" id="IPR007627">
    <property type="entry name" value="RNA_pol_sigma70_r2"/>
</dbReference>
<keyword evidence="2" id="KW-0805">Transcription regulation</keyword>
<evidence type="ECO:0000256" key="4">
    <source>
        <dbReference type="ARBA" id="ARBA00023163"/>
    </source>
</evidence>
<dbReference type="Proteomes" id="UP000829517">
    <property type="component" value="Unassembled WGS sequence"/>
</dbReference>
<dbReference type="SUPFAM" id="SSF88659">
    <property type="entry name" value="Sigma3 and sigma4 domains of RNA polymerase sigma factors"/>
    <property type="match status" value="1"/>
</dbReference>
<dbReference type="Gene3D" id="1.10.10.10">
    <property type="entry name" value="Winged helix-like DNA-binding domain superfamily/Winged helix DNA-binding domain"/>
    <property type="match status" value="1"/>
</dbReference>
<dbReference type="PANTHER" id="PTHR43133:SF46">
    <property type="entry name" value="RNA POLYMERASE SIGMA-70 FACTOR ECF SUBFAMILY"/>
    <property type="match status" value="1"/>
</dbReference>
<dbReference type="InterPro" id="IPR014284">
    <property type="entry name" value="RNA_pol_sigma-70_dom"/>
</dbReference>
<evidence type="ECO:0000313" key="7">
    <source>
        <dbReference type="EMBL" id="MCF8716036.1"/>
    </source>
</evidence>
<evidence type="ECO:0000313" key="8">
    <source>
        <dbReference type="Proteomes" id="UP000829517"/>
    </source>
</evidence>
<keyword evidence="3" id="KW-0731">Sigma factor</keyword>
<dbReference type="EMBL" id="JAETXX010000011">
    <property type="protein sequence ID" value="MCF8716036.1"/>
    <property type="molecule type" value="Genomic_DNA"/>
</dbReference>
<feature type="domain" description="RNA polymerase sigma-70 region 2" evidence="5">
    <location>
        <begin position="29"/>
        <end position="94"/>
    </location>
</feature>
<dbReference type="InterPro" id="IPR013325">
    <property type="entry name" value="RNA_pol_sigma_r2"/>
</dbReference>
<evidence type="ECO:0000256" key="1">
    <source>
        <dbReference type="ARBA" id="ARBA00010641"/>
    </source>
</evidence>
<feature type="domain" description="RNA polymerase sigma factor 70 region 4 type 2" evidence="6">
    <location>
        <begin position="122"/>
        <end position="172"/>
    </location>
</feature>
<keyword evidence="8" id="KW-1185">Reference proteome</keyword>